<keyword evidence="1" id="KW-0175">Coiled coil</keyword>
<evidence type="ECO:0000256" key="1">
    <source>
        <dbReference type="SAM" id="Coils"/>
    </source>
</evidence>
<dbReference type="Proteomes" id="UP000807342">
    <property type="component" value="Unassembled WGS sequence"/>
</dbReference>
<dbReference type="OrthoDB" id="2269034at2759"/>
<reference evidence="2" key="1">
    <citation type="submission" date="2020-11" db="EMBL/GenBank/DDBJ databases">
        <authorList>
            <consortium name="DOE Joint Genome Institute"/>
            <person name="Ahrendt S."/>
            <person name="Riley R."/>
            <person name="Andreopoulos W."/>
            <person name="Labutti K."/>
            <person name="Pangilinan J."/>
            <person name="Ruiz-Duenas F.J."/>
            <person name="Barrasa J.M."/>
            <person name="Sanchez-Garcia M."/>
            <person name="Camarero S."/>
            <person name="Miyauchi S."/>
            <person name="Serrano A."/>
            <person name="Linde D."/>
            <person name="Babiker R."/>
            <person name="Drula E."/>
            <person name="Ayuso-Fernandez I."/>
            <person name="Pacheco R."/>
            <person name="Padilla G."/>
            <person name="Ferreira P."/>
            <person name="Barriuso J."/>
            <person name="Kellner H."/>
            <person name="Castanera R."/>
            <person name="Alfaro M."/>
            <person name="Ramirez L."/>
            <person name="Pisabarro A.G."/>
            <person name="Kuo A."/>
            <person name="Tritt A."/>
            <person name="Lipzen A."/>
            <person name="He G."/>
            <person name="Yan M."/>
            <person name="Ng V."/>
            <person name="Cullen D."/>
            <person name="Martin F."/>
            <person name="Rosso M.-N."/>
            <person name="Henrissat B."/>
            <person name="Hibbett D."/>
            <person name="Martinez A.T."/>
            <person name="Grigoriev I.V."/>
        </authorList>
    </citation>
    <scope>NUCLEOTIDE SEQUENCE</scope>
    <source>
        <strain evidence="2">MF-IS2</strain>
    </source>
</reference>
<dbReference type="AlphaFoldDB" id="A0A9P5X709"/>
<feature type="coiled-coil region" evidence="1">
    <location>
        <begin position="15"/>
        <end position="42"/>
    </location>
</feature>
<gene>
    <name evidence="2" type="ORF">P691DRAFT_350119</name>
</gene>
<dbReference type="EMBL" id="MU151385">
    <property type="protein sequence ID" value="KAF9444320.1"/>
    <property type="molecule type" value="Genomic_DNA"/>
</dbReference>
<comment type="caution">
    <text evidence="2">The sequence shown here is derived from an EMBL/GenBank/DDBJ whole genome shotgun (WGS) entry which is preliminary data.</text>
</comment>
<evidence type="ECO:0000313" key="2">
    <source>
        <dbReference type="EMBL" id="KAF9444320.1"/>
    </source>
</evidence>
<evidence type="ECO:0000313" key="3">
    <source>
        <dbReference type="Proteomes" id="UP000807342"/>
    </source>
</evidence>
<evidence type="ECO:0008006" key="4">
    <source>
        <dbReference type="Google" id="ProtNLM"/>
    </source>
</evidence>
<organism evidence="2 3">
    <name type="scientific">Macrolepiota fuliginosa MF-IS2</name>
    <dbReference type="NCBI Taxonomy" id="1400762"/>
    <lineage>
        <taxon>Eukaryota</taxon>
        <taxon>Fungi</taxon>
        <taxon>Dikarya</taxon>
        <taxon>Basidiomycota</taxon>
        <taxon>Agaricomycotina</taxon>
        <taxon>Agaricomycetes</taxon>
        <taxon>Agaricomycetidae</taxon>
        <taxon>Agaricales</taxon>
        <taxon>Agaricineae</taxon>
        <taxon>Agaricaceae</taxon>
        <taxon>Macrolepiota</taxon>
    </lineage>
</organism>
<protein>
    <recommendedName>
        <fullName evidence="4">F-box domain-containing protein</fullName>
    </recommendedName>
</protein>
<sequence>MNKSAGARSSPDIRIAVIKQAVQQLEEERANFLWELNTLQASTRDLPSEVLAHIFLLASGDYGDHRRQKARTLLPAPGDYGNYRGQRVPLKLAGVCSLWRGIALSTPHLWSSLILPIYARVDVNMKRQNVVSLLQHYLTNAGTVPFSLDLRFDTPIHRSRPATEIIRPSTEILDLFSSVLFREVYARKVHGLKIFHAPFEWITSFPKFPNLVALTIHGPTGCLDRILVLPLVNSPRLHNLVFDDFRSRGPLPWWRELVPNNVERTQMTRISLAWVPADVCVALLVLCPNVAYFESTNPAYADIESDNLQAYGLIDGPIVLRQLEHFGWTHPSSPGASTQTYRRLRFPALRTFRWYANEFSHLDHCALEALLPNLPKTVSRLEVLFADEWPMSLVQLMFIHGATARDLCLDGCNYTTMSNVIITLGRRSVGRGGVYLPQLEKVSIDGIGMDSEPGDESEDPAEVLMAGHIMDTLRYRCQPPNTGFSLELSRCDGVWAGEMREAYWLLQAEGHACFKIWADGQKLYPLCWGIKPKVK</sequence>
<name>A0A9P5X709_9AGAR</name>
<proteinExistence type="predicted"/>
<keyword evidence="3" id="KW-1185">Reference proteome</keyword>
<accession>A0A9P5X709</accession>